<sequence length="148" mass="16551">MKYNIIFLPLLTLSCSAVTHKEPENDKLKIEMVAKSKTEIAFKYDTKNIIYCIPSSDLDMNAFLVASKDPQKGKLEHTTYSNIANFTAPYDGASSYITIIYGKGEIILERANNVESQTVYLARIARCANLKTNTAPIDGYIIEAVFQN</sequence>
<evidence type="ECO:0000313" key="1">
    <source>
        <dbReference type="EMBL" id="APG61514.1"/>
    </source>
</evidence>
<dbReference type="PROSITE" id="PS51257">
    <property type="entry name" value="PROKAR_LIPOPROTEIN"/>
    <property type="match status" value="1"/>
</dbReference>
<dbReference type="EMBL" id="CP018154">
    <property type="protein sequence ID" value="APG61514.1"/>
    <property type="molecule type" value="Genomic_DNA"/>
</dbReference>
<organism evidence="1 2">
    <name type="scientific">Sphingorhabdus lutea</name>
    <dbReference type="NCBI Taxonomy" id="1913578"/>
    <lineage>
        <taxon>Bacteria</taxon>
        <taxon>Pseudomonadati</taxon>
        <taxon>Pseudomonadota</taxon>
        <taxon>Alphaproteobacteria</taxon>
        <taxon>Sphingomonadales</taxon>
        <taxon>Sphingomonadaceae</taxon>
        <taxon>Sphingorhabdus</taxon>
    </lineage>
</organism>
<keyword evidence="2" id="KW-1185">Reference proteome</keyword>
<gene>
    <name evidence="1" type="ORF">LPB140_00160</name>
</gene>
<proteinExistence type="predicted"/>
<dbReference type="KEGG" id="sphl:LPB140_00160"/>
<accession>A0A1L3J8S2</accession>
<evidence type="ECO:0008006" key="3">
    <source>
        <dbReference type="Google" id="ProtNLM"/>
    </source>
</evidence>
<dbReference type="STRING" id="1913578.LPB140_00160"/>
<evidence type="ECO:0000313" key="2">
    <source>
        <dbReference type="Proteomes" id="UP000242561"/>
    </source>
</evidence>
<dbReference type="Proteomes" id="UP000242561">
    <property type="component" value="Chromosome"/>
</dbReference>
<dbReference type="RefSeq" id="WP_072558160.1">
    <property type="nucleotide sequence ID" value="NZ_CP018154.1"/>
</dbReference>
<protein>
    <recommendedName>
        <fullName evidence="3">Lipoprotein</fullName>
    </recommendedName>
</protein>
<reference evidence="1 2" key="1">
    <citation type="submission" date="2016-11" db="EMBL/GenBank/DDBJ databases">
        <title>Sphingorhabdus sp. LPB0140, isolated from marine environment.</title>
        <authorList>
            <person name="Kim E."/>
            <person name="Yi H."/>
        </authorList>
    </citation>
    <scope>NUCLEOTIDE SEQUENCE [LARGE SCALE GENOMIC DNA]</scope>
    <source>
        <strain evidence="1 2">LPB0140</strain>
    </source>
</reference>
<dbReference type="AlphaFoldDB" id="A0A1L3J8S2"/>
<name>A0A1L3J8S2_9SPHN</name>